<dbReference type="Pfam" id="PF00370">
    <property type="entry name" value="FGGY_N"/>
    <property type="match status" value="1"/>
</dbReference>
<gene>
    <name evidence="8" type="ORF">M4486_16675</name>
</gene>
<keyword evidence="4 8" id="KW-0418">Kinase</keyword>
<name>A0ABY4N7U0_9MICO</name>
<keyword evidence="2" id="KW-0859">Xylose metabolism</keyword>
<dbReference type="PANTHER" id="PTHR43095:SF5">
    <property type="entry name" value="XYLULOSE KINASE"/>
    <property type="match status" value="1"/>
</dbReference>
<keyword evidence="9" id="KW-1185">Reference proteome</keyword>
<comment type="similarity">
    <text evidence="1">Belongs to the FGGY kinase family.</text>
</comment>
<organism evidence="8 9">
    <name type="scientific">Brachybacterium kimchii</name>
    <dbReference type="NCBI Taxonomy" id="2942909"/>
    <lineage>
        <taxon>Bacteria</taxon>
        <taxon>Bacillati</taxon>
        <taxon>Actinomycetota</taxon>
        <taxon>Actinomycetes</taxon>
        <taxon>Micrococcales</taxon>
        <taxon>Dermabacteraceae</taxon>
        <taxon>Brachybacterium</taxon>
    </lineage>
</organism>
<proteinExistence type="inferred from homology"/>
<feature type="domain" description="Carbohydrate kinase FGGY N-terminal" evidence="6">
    <location>
        <begin position="5"/>
        <end position="246"/>
    </location>
</feature>
<dbReference type="InterPro" id="IPR000577">
    <property type="entry name" value="Carb_kinase_FGGY"/>
</dbReference>
<evidence type="ECO:0000256" key="1">
    <source>
        <dbReference type="ARBA" id="ARBA00009156"/>
    </source>
</evidence>
<dbReference type="RefSeq" id="WP_249478449.1">
    <property type="nucleotide sequence ID" value="NZ_CP097218.1"/>
</dbReference>
<reference evidence="8" key="1">
    <citation type="submission" date="2022-05" db="EMBL/GenBank/DDBJ databases">
        <title>Genomic analysis of Brachybacterium sp. CBA3104.</title>
        <authorList>
            <person name="Roh S.W."/>
            <person name="Kim Y.B."/>
            <person name="Kim Y."/>
        </authorList>
    </citation>
    <scope>NUCLEOTIDE SEQUENCE</scope>
    <source>
        <strain evidence="8">CBA3104</strain>
    </source>
</reference>
<evidence type="ECO:0000256" key="5">
    <source>
        <dbReference type="SAM" id="MobiDB-lite"/>
    </source>
</evidence>
<evidence type="ECO:0000256" key="2">
    <source>
        <dbReference type="ARBA" id="ARBA00022629"/>
    </source>
</evidence>
<feature type="region of interest" description="Disordered" evidence="5">
    <location>
        <begin position="267"/>
        <end position="291"/>
    </location>
</feature>
<dbReference type="InterPro" id="IPR018484">
    <property type="entry name" value="FGGY_N"/>
</dbReference>
<dbReference type="Proteomes" id="UP001055868">
    <property type="component" value="Chromosome"/>
</dbReference>
<accession>A0ABY4N7U0</accession>
<dbReference type="SUPFAM" id="SSF53067">
    <property type="entry name" value="Actin-like ATPase domain"/>
    <property type="match status" value="2"/>
</dbReference>
<keyword evidence="3 8" id="KW-0808">Transferase</keyword>
<feature type="domain" description="Carbohydrate kinase FGGY C-terminal" evidence="7">
    <location>
        <begin position="308"/>
        <end position="470"/>
    </location>
</feature>
<dbReference type="EMBL" id="CP097218">
    <property type="protein sequence ID" value="UQN29245.1"/>
    <property type="molecule type" value="Genomic_DNA"/>
</dbReference>
<dbReference type="Gene3D" id="3.30.420.40">
    <property type="match status" value="2"/>
</dbReference>
<dbReference type="InterPro" id="IPR018485">
    <property type="entry name" value="FGGY_C"/>
</dbReference>
<protein>
    <submittedName>
        <fullName evidence="8">FGGY family carbohydrate kinase</fullName>
    </submittedName>
</protein>
<dbReference type="PIRSF" id="PIRSF000538">
    <property type="entry name" value="GlpK"/>
    <property type="match status" value="1"/>
</dbReference>
<feature type="compositionally biased region" description="Low complexity" evidence="5">
    <location>
        <begin position="276"/>
        <end position="285"/>
    </location>
</feature>
<sequence>MIGLLCLDLGTSSAKTALFDLEGRRLAGASAPYPTLSTSDGGVEQEPEDWIRAARTVIARSTPPGVDIEALCLTGQMQDLILEGDHGAARPAIIYSDQRAAREAREIREDLAHKSIDWDAHCGNRQDATSCAAMFRRLARTDPDAIDRTRALTFGPAGHLAHRLGAGAWCDPTTASALGLLDAAARAWSPDVVRAAGIDPGLLPTLTSGPGQVVGSTNADARELIGLDAGVPIVLAPGDAGTATIGVTGLDTDRDHVSLGTSGWIAGIHRHEEGPDTTGGSPDGPSQHEASHHLALGDGQLRISAVLSAGAAAAWAREAFLRGMGSFIADQRLEHRAHEHGRGPTGLLFVPALAGERYPVRDDGMRAALMGLDARMDAVDLYAGVLEGVAFALSHALKDTSSRMETGAQKSVDTTAPMTVVGGGAASAPWRRILADVFDRPIHLPRGAGASSEAEAQLEATLIGAAIAGAEAVRLDHRITPLAEREGEVLFPDSSAAAAYAELRPAHRALYDAAARIGTMGR</sequence>
<evidence type="ECO:0000256" key="3">
    <source>
        <dbReference type="ARBA" id="ARBA00022679"/>
    </source>
</evidence>
<evidence type="ECO:0000313" key="9">
    <source>
        <dbReference type="Proteomes" id="UP001055868"/>
    </source>
</evidence>
<evidence type="ECO:0000256" key="4">
    <source>
        <dbReference type="ARBA" id="ARBA00022777"/>
    </source>
</evidence>
<dbReference type="GO" id="GO:0016301">
    <property type="term" value="F:kinase activity"/>
    <property type="evidence" value="ECO:0007669"/>
    <property type="project" value="UniProtKB-KW"/>
</dbReference>
<keyword evidence="2" id="KW-0119">Carbohydrate metabolism</keyword>
<dbReference type="InterPro" id="IPR043129">
    <property type="entry name" value="ATPase_NBD"/>
</dbReference>
<evidence type="ECO:0000313" key="8">
    <source>
        <dbReference type="EMBL" id="UQN29245.1"/>
    </source>
</evidence>
<dbReference type="PANTHER" id="PTHR43095">
    <property type="entry name" value="SUGAR KINASE"/>
    <property type="match status" value="1"/>
</dbReference>
<dbReference type="InterPro" id="IPR050406">
    <property type="entry name" value="FGGY_Carb_Kinase"/>
</dbReference>
<dbReference type="Pfam" id="PF02782">
    <property type="entry name" value="FGGY_C"/>
    <property type="match status" value="1"/>
</dbReference>
<evidence type="ECO:0000259" key="6">
    <source>
        <dbReference type="Pfam" id="PF00370"/>
    </source>
</evidence>
<evidence type="ECO:0000259" key="7">
    <source>
        <dbReference type="Pfam" id="PF02782"/>
    </source>
</evidence>